<dbReference type="CDD" id="cd09272">
    <property type="entry name" value="RNase_HI_RT_Ty1"/>
    <property type="match status" value="1"/>
</dbReference>
<evidence type="ECO:0000256" key="5">
    <source>
        <dbReference type="ARBA" id="ARBA00023242"/>
    </source>
</evidence>
<reference evidence="8" key="1">
    <citation type="journal article" date="2018" name="BMC Genomics">
        <title>Comparative genomics of the wheat fungal pathogen Pyrenophora tritici-repentis reveals chromosomal variations and genome plasticity.</title>
        <authorList>
            <person name="Moolhuijzen P."/>
            <person name="See P.T."/>
            <person name="Hane J.K."/>
            <person name="Shi G."/>
            <person name="Liu Z."/>
            <person name="Oliver R.P."/>
            <person name="Moffat C.S."/>
        </authorList>
    </citation>
    <scope>NUCLEOTIDE SEQUENCE [LARGE SCALE GENOMIC DNA]</scope>
    <source>
        <strain evidence="8">M4</strain>
    </source>
</reference>
<sequence length="1238" mass="139989">MPLRNLKRAAEGTPGPHGPHKRAKTAKGSASQPILMDDSQPELSIRTSPRKALAAAASQATEDAPFESQLRDAIPEATIQPPAEGSRAATEATSEAIEGGDDTGFDDEFTDNFDGIDWKRLPRFTKPLRTLKRNKSWVYQYGYRVASLREPHRTFFVCKYCHHRKIFCAYPEVTKSTSNAINHLAQKLLGHGYDRKGKLDSITLPRGQTTLKMMTEGGVDVPQGVANELGNFDVQRFRYAAVTWLVDNNHPLREFETPAFRQMIEFANPEAADALWVSHNSVASFVMRLYRYMEPQVVQMLSSAISKIHISFDGWTTKGGKRGFFGVVAHFADADGTIRDLPIALPQLTGAHTGERIAEVVGNIIDVFGITRSQLGYFVLDNAYANDTAVTKLAQRFEFTASHHRLRCGPHTLNLVGQMIIFGFDKDAYDNDQDEHKTEAAYLQEWRQQGPLGVLIDIINYIQTPQQHDLFADCQRRVNAKAPDQKQEILEPVKPVVTRWNSFHDTFVRAAKLHNAVDEYAQSHIERTMGADAYARSRNNKLTKVPAWMRSNGLTADDWAVITQYISVLEPLKEATKRLEARGKAGRFGAIYEVIPVFEAVLAVYEQLLKNHESVDYNANSAPEDHLPINLRAAWAKLNAYYTKLDESPAYFAATCLHPYYKNYCENSWRDKPSWLEANNAGLKQLWAFYKPQIQRQSRPPVRLSSGINDAINALVNAEPYGIVEVTEMDELERWRRFELRWTQEQFEQGSNPVSYWISLRPKYPNLARMAIDILTIPASSCECERLFSELGDLLEPRRRKIGSQLLAAIQCIRSWRDAGFKPPSDYNSGDVTDAEVAAIYEICKWDSEAYVQSLFDLLNDKSANKDQRHNTPMARVELVAREGLATPGEINLYQRKIGSLLFAAVNTRPDVAFPVSRLARFLTNPGPLHQEAADRVLLYLESTKLLSLSFGGDDQLVVASDASFADNTADRKSSQGYVIKLFGGLIAWRANKQDTITTSTTEAELLALSQVAKESMFVRMLLEELRVELTEKTITIQCDNTQTIRLINEEISQLTTKLRHVDIHNHWLRQEAKRKSIRVVYVPSGEMLADGFTKTLPANNWPQFLTQVGLVEVKERDVEEADPEEILEKMESLQSNIWMDLFNIKHAQPLESWTKVIVHNVPTTFEGADTLEILQTEIPTYNKGLQIVGNSYWLTKDWKNKQNSSIVIALKTEAEAKKLGARIIILGESLRTEKYRT</sequence>
<evidence type="ECO:0000313" key="8">
    <source>
        <dbReference type="EMBL" id="KAF7569983.1"/>
    </source>
</evidence>
<comment type="subcellular location">
    <subcellularLocation>
        <location evidence="1">Nucleus</location>
    </subcellularLocation>
</comment>
<dbReference type="RefSeq" id="XP_065961806.1">
    <property type="nucleotide sequence ID" value="XM_066107357.1"/>
</dbReference>
<keyword evidence="2" id="KW-0479">Metal-binding</keyword>
<proteinExistence type="predicted"/>
<dbReference type="AlphaFoldDB" id="A0A834RTN7"/>
<dbReference type="Pfam" id="PF05699">
    <property type="entry name" value="Dimer_Tnp_hAT"/>
    <property type="match status" value="1"/>
</dbReference>
<name>A0A834RTN7_9PLEO</name>
<feature type="region of interest" description="Disordered" evidence="6">
    <location>
        <begin position="1"/>
        <end position="67"/>
    </location>
</feature>
<evidence type="ECO:0000256" key="6">
    <source>
        <dbReference type="SAM" id="MobiDB-lite"/>
    </source>
</evidence>
<evidence type="ECO:0000256" key="3">
    <source>
        <dbReference type="ARBA" id="ARBA00022771"/>
    </source>
</evidence>
<organism evidence="8 9">
    <name type="scientific">Pyrenophora tritici-repentis</name>
    <dbReference type="NCBI Taxonomy" id="45151"/>
    <lineage>
        <taxon>Eukaryota</taxon>
        <taxon>Fungi</taxon>
        <taxon>Dikarya</taxon>
        <taxon>Ascomycota</taxon>
        <taxon>Pezizomycotina</taxon>
        <taxon>Dothideomycetes</taxon>
        <taxon>Pleosporomycetidae</taxon>
        <taxon>Pleosporales</taxon>
        <taxon>Pleosporineae</taxon>
        <taxon>Pleosporaceae</taxon>
        <taxon>Pyrenophora</taxon>
    </lineage>
</organism>
<feature type="domain" description="HAT C-terminal dimerisation" evidence="7">
    <location>
        <begin position="738"/>
        <end position="816"/>
    </location>
</feature>
<dbReference type="GO" id="GO:0005634">
    <property type="term" value="C:nucleus"/>
    <property type="evidence" value="ECO:0007669"/>
    <property type="project" value="UniProtKB-SubCell"/>
</dbReference>
<dbReference type="Proteomes" id="UP000245464">
    <property type="component" value="Chromosome 5"/>
</dbReference>
<protein>
    <submittedName>
        <fullName evidence="8">Dimer-Tnp-hAT domain containing protein</fullName>
    </submittedName>
</protein>
<dbReference type="InterPro" id="IPR012337">
    <property type="entry name" value="RNaseH-like_sf"/>
</dbReference>
<dbReference type="EMBL" id="NQIK02000005">
    <property type="protein sequence ID" value="KAF7569983.1"/>
    <property type="molecule type" value="Genomic_DNA"/>
</dbReference>
<dbReference type="KEGG" id="ptrr:90956484"/>
<dbReference type="SUPFAM" id="SSF53098">
    <property type="entry name" value="Ribonuclease H-like"/>
    <property type="match status" value="1"/>
</dbReference>
<dbReference type="PANTHER" id="PTHR46481">
    <property type="entry name" value="ZINC FINGER BED DOMAIN-CONTAINING PROTEIN 4"/>
    <property type="match status" value="1"/>
</dbReference>
<evidence type="ECO:0000256" key="2">
    <source>
        <dbReference type="ARBA" id="ARBA00022723"/>
    </source>
</evidence>
<evidence type="ECO:0000256" key="1">
    <source>
        <dbReference type="ARBA" id="ARBA00004123"/>
    </source>
</evidence>
<evidence type="ECO:0000259" key="7">
    <source>
        <dbReference type="Pfam" id="PF05699"/>
    </source>
</evidence>
<keyword evidence="5" id="KW-0539">Nucleus</keyword>
<evidence type="ECO:0000313" key="9">
    <source>
        <dbReference type="Proteomes" id="UP000245464"/>
    </source>
</evidence>
<dbReference type="InterPro" id="IPR052035">
    <property type="entry name" value="ZnF_BED_domain_contain"/>
</dbReference>
<dbReference type="PANTHER" id="PTHR46481:SF10">
    <property type="entry name" value="ZINC FINGER BED DOMAIN-CONTAINING PROTEIN 39"/>
    <property type="match status" value="1"/>
</dbReference>
<dbReference type="GeneID" id="90956484"/>
<gene>
    <name evidence="8" type="ORF">PtrM4_099850</name>
</gene>
<keyword evidence="3" id="KW-0863">Zinc-finger</keyword>
<dbReference type="InterPro" id="IPR008906">
    <property type="entry name" value="HATC_C_dom"/>
</dbReference>
<accession>A0A834RTN7</accession>
<dbReference type="GO" id="GO:0008270">
    <property type="term" value="F:zinc ion binding"/>
    <property type="evidence" value="ECO:0007669"/>
    <property type="project" value="UniProtKB-KW"/>
</dbReference>
<evidence type="ECO:0000256" key="4">
    <source>
        <dbReference type="ARBA" id="ARBA00022833"/>
    </source>
</evidence>
<dbReference type="GO" id="GO:0046983">
    <property type="term" value="F:protein dimerization activity"/>
    <property type="evidence" value="ECO:0007669"/>
    <property type="project" value="InterPro"/>
</dbReference>
<comment type="caution">
    <text evidence="8">The sequence shown here is derived from an EMBL/GenBank/DDBJ whole genome shotgun (WGS) entry which is preliminary data.</text>
</comment>
<keyword evidence="4" id="KW-0862">Zinc</keyword>